<comment type="caution">
    <text evidence="1">The sequence shown here is derived from an EMBL/GenBank/DDBJ whole genome shotgun (WGS) entry which is preliminary data.</text>
</comment>
<dbReference type="RefSeq" id="WP_074980441.1">
    <property type="nucleotide sequence ID" value="NZ_FOLS01000011.1"/>
</dbReference>
<gene>
    <name evidence="1" type="ORF">SAMN05216577_111104</name>
</gene>
<protein>
    <submittedName>
        <fullName evidence="1">Uncharacterized protein</fullName>
    </submittedName>
</protein>
<reference evidence="1 2" key="1">
    <citation type="submission" date="2016-10" db="EMBL/GenBank/DDBJ databases">
        <authorList>
            <person name="Varghese N."/>
            <person name="Submissions S."/>
        </authorList>
    </citation>
    <scope>NUCLEOTIDE SEQUENCE [LARGE SCALE GENOMIC DNA]</scope>
    <source>
        <strain evidence="1 2">LMG 18378</strain>
    </source>
</reference>
<evidence type="ECO:0000313" key="1">
    <source>
        <dbReference type="EMBL" id="SFC84664.1"/>
    </source>
</evidence>
<dbReference type="Proteomes" id="UP000183385">
    <property type="component" value="Unassembled WGS sequence"/>
</dbReference>
<sequence>MNPLNRVDEALKQRLQQITPENGYLTDIGTRVRVGFAQSVVDDEEAAYPTVVIQPDETPPPKQGAGQWLVHLGRKVVALVNPADPDETLAQLNDVYADLLAALSAPEGIVRPWGPNGPVKVIFKESAQLLPDAELPKGCAVIPLQLAVVLNGPK</sequence>
<dbReference type="AlphaFoldDB" id="A0AAQ1HN24"/>
<keyword evidence="2" id="KW-1185">Reference proteome</keyword>
<organism evidence="1 2">
    <name type="scientific">Pseudomonas citronellolis</name>
    <dbReference type="NCBI Taxonomy" id="53408"/>
    <lineage>
        <taxon>Bacteria</taxon>
        <taxon>Pseudomonadati</taxon>
        <taxon>Pseudomonadota</taxon>
        <taxon>Gammaproteobacteria</taxon>
        <taxon>Pseudomonadales</taxon>
        <taxon>Pseudomonadaceae</taxon>
        <taxon>Pseudomonas</taxon>
    </lineage>
</organism>
<proteinExistence type="predicted"/>
<evidence type="ECO:0000313" key="2">
    <source>
        <dbReference type="Proteomes" id="UP000183385"/>
    </source>
</evidence>
<accession>A0AAQ1HN24</accession>
<dbReference type="EMBL" id="FOLS01000011">
    <property type="protein sequence ID" value="SFC84664.1"/>
    <property type="molecule type" value="Genomic_DNA"/>
</dbReference>
<name>A0AAQ1HN24_9PSED</name>